<dbReference type="VEuPathDB" id="FungiDB:VP01_2426g2"/>
<proteinExistence type="predicted"/>
<evidence type="ECO:0000256" key="1">
    <source>
        <dbReference type="SAM" id="MobiDB-lite"/>
    </source>
</evidence>
<dbReference type="Proteomes" id="UP000037035">
    <property type="component" value="Unassembled WGS sequence"/>
</dbReference>
<protein>
    <submittedName>
        <fullName evidence="2">Uncharacterized protein</fullName>
    </submittedName>
</protein>
<feature type="region of interest" description="Disordered" evidence="1">
    <location>
        <begin position="34"/>
        <end position="65"/>
    </location>
</feature>
<keyword evidence="3" id="KW-1185">Reference proteome</keyword>
<reference evidence="2" key="1">
    <citation type="submission" date="2015-08" db="EMBL/GenBank/DDBJ databases">
        <title>Next Generation Sequencing and Analysis of the Genome of Puccinia sorghi L Schw, the Causal Agent of Maize Common Rust.</title>
        <authorList>
            <person name="Rochi L."/>
            <person name="Burguener G."/>
            <person name="Darino M."/>
            <person name="Turjanski A."/>
            <person name="Kreff E."/>
            <person name="Dieguez M.J."/>
            <person name="Sacco F."/>
        </authorList>
    </citation>
    <scope>NUCLEOTIDE SEQUENCE [LARGE SCALE GENOMIC DNA]</scope>
    <source>
        <strain evidence="2">RO10H11247</strain>
    </source>
</reference>
<dbReference type="OrthoDB" id="2273864at2759"/>
<gene>
    <name evidence="2" type="ORF">VP01_2426g2</name>
</gene>
<feature type="compositionally biased region" description="Polar residues" evidence="1">
    <location>
        <begin position="34"/>
        <end position="50"/>
    </location>
</feature>
<accession>A0A0L6V6F5</accession>
<name>A0A0L6V6F5_9BASI</name>
<evidence type="ECO:0000313" key="3">
    <source>
        <dbReference type="Proteomes" id="UP000037035"/>
    </source>
</evidence>
<comment type="caution">
    <text evidence="2">The sequence shown here is derived from an EMBL/GenBank/DDBJ whole genome shotgun (WGS) entry which is preliminary data.</text>
</comment>
<dbReference type="AlphaFoldDB" id="A0A0L6V6F5"/>
<sequence length="144" mass="15543">MSTAWRQVKTLDDKMAMAAEAAAQLDLLAQLPSDSSNASPYRPLSSTRQLPYTPPAAHSAPQDPNAMEIDAVQALPRSLLDSSRILCRARNLCFRCLRPIVPGTHVGSLNCPNPPATGEQRKFLLPIASSSSSHSVFPCRAFSI</sequence>
<organism evidence="2 3">
    <name type="scientific">Puccinia sorghi</name>
    <dbReference type="NCBI Taxonomy" id="27349"/>
    <lineage>
        <taxon>Eukaryota</taxon>
        <taxon>Fungi</taxon>
        <taxon>Dikarya</taxon>
        <taxon>Basidiomycota</taxon>
        <taxon>Pucciniomycotina</taxon>
        <taxon>Pucciniomycetes</taxon>
        <taxon>Pucciniales</taxon>
        <taxon>Pucciniaceae</taxon>
        <taxon>Puccinia</taxon>
    </lineage>
</organism>
<dbReference type="EMBL" id="LAVV01007310">
    <property type="protein sequence ID" value="KNZ56351.1"/>
    <property type="molecule type" value="Genomic_DNA"/>
</dbReference>
<evidence type="ECO:0000313" key="2">
    <source>
        <dbReference type="EMBL" id="KNZ56351.1"/>
    </source>
</evidence>